<protein>
    <submittedName>
        <fullName evidence="2">Uncharacterized protein</fullName>
    </submittedName>
</protein>
<proteinExistence type="predicted"/>
<feature type="compositionally biased region" description="Basic and acidic residues" evidence="1">
    <location>
        <begin position="1"/>
        <end position="13"/>
    </location>
</feature>
<organism evidence="2 3">
    <name type="scientific">Fistulina hepatica ATCC 64428</name>
    <dbReference type="NCBI Taxonomy" id="1128425"/>
    <lineage>
        <taxon>Eukaryota</taxon>
        <taxon>Fungi</taxon>
        <taxon>Dikarya</taxon>
        <taxon>Basidiomycota</taxon>
        <taxon>Agaricomycotina</taxon>
        <taxon>Agaricomycetes</taxon>
        <taxon>Agaricomycetidae</taxon>
        <taxon>Agaricales</taxon>
        <taxon>Fistulinaceae</taxon>
        <taxon>Fistulina</taxon>
    </lineage>
</organism>
<accession>A0A0D7ABH1</accession>
<evidence type="ECO:0000256" key="1">
    <source>
        <dbReference type="SAM" id="MobiDB-lite"/>
    </source>
</evidence>
<sequence length="302" mass="33314">MCTEVRQDDEHGECVASSESARYTTPSSSMSPIYSTQGTPEPSSPTRTLRFPTALDQVFPSAKGLARLAVHLHYPLDEQLTHDIFYISKLVCPLISNNASILLLRREEASRLYAFAFKNVDKKGLRALRASLANHVCATEWLRCGQWNLACRRVVVNHRRRARAAPHFQVPGAVFGDVVNLGARARDSTVALQDGVLRYHRVAPAVRSKVGLALVQRTPVYALPTQNLNVVTCFEAASGYHLHICVWAIGSVKISYYGRLLGVELVSVRLIIDFNFLLAATGAKLGDVSKFGEGYASNESMR</sequence>
<evidence type="ECO:0000313" key="2">
    <source>
        <dbReference type="EMBL" id="KIY48322.1"/>
    </source>
</evidence>
<dbReference type="Proteomes" id="UP000054144">
    <property type="component" value="Unassembled WGS sequence"/>
</dbReference>
<feature type="compositionally biased region" description="Polar residues" evidence="1">
    <location>
        <begin position="17"/>
        <end position="46"/>
    </location>
</feature>
<evidence type="ECO:0000313" key="3">
    <source>
        <dbReference type="Proteomes" id="UP000054144"/>
    </source>
</evidence>
<reference evidence="2 3" key="1">
    <citation type="journal article" date="2015" name="Fungal Genet. Biol.">
        <title>Evolution of novel wood decay mechanisms in Agaricales revealed by the genome sequences of Fistulina hepatica and Cylindrobasidium torrendii.</title>
        <authorList>
            <person name="Floudas D."/>
            <person name="Held B.W."/>
            <person name="Riley R."/>
            <person name="Nagy L.G."/>
            <person name="Koehler G."/>
            <person name="Ransdell A.S."/>
            <person name="Younus H."/>
            <person name="Chow J."/>
            <person name="Chiniquy J."/>
            <person name="Lipzen A."/>
            <person name="Tritt A."/>
            <person name="Sun H."/>
            <person name="Haridas S."/>
            <person name="LaButti K."/>
            <person name="Ohm R.A."/>
            <person name="Kues U."/>
            <person name="Blanchette R.A."/>
            <person name="Grigoriev I.V."/>
            <person name="Minto R.E."/>
            <person name="Hibbett D.S."/>
        </authorList>
    </citation>
    <scope>NUCLEOTIDE SEQUENCE [LARGE SCALE GENOMIC DNA]</scope>
    <source>
        <strain evidence="2 3">ATCC 64428</strain>
    </source>
</reference>
<name>A0A0D7ABH1_9AGAR</name>
<gene>
    <name evidence="2" type="ORF">FISHEDRAFT_59123</name>
</gene>
<feature type="region of interest" description="Disordered" evidence="1">
    <location>
        <begin position="1"/>
        <end position="46"/>
    </location>
</feature>
<dbReference type="EMBL" id="KN881851">
    <property type="protein sequence ID" value="KIY48322.1"/>
    <property type="molecule type" value="Genomic_DNA"/>
</dbReference>
<dbReference type="AlphaFoldDB" id="A0A0D7ABH1"/>
<keyword evidence="3" id="KW-1185">Reference proteome</keyword>